<proteinExistence type="predicted"/>
<sequence>MAECCAAPCEAPPGHGAHAAQAPAEEQEGPDEDILLNIFTDYKEVAVEYEAVDGTPIRQSVLGWSQGACQTVWSEALPRTIAFNLACLSGRRVLELGAGCGLLGLVAAHSAAEVVLTDGDEEEAALLRVNAAQHGPPGGARVSGAHLDWGLEPAEAAAEAMGGRGSFDVILGSQICHNPKYIRECVETISFFLAPDGEAFIFNDRASLMSSREVCRGILDASIRELGLQAQDALLPDGPLVPPAGVREELALREGAYLLRITRA</sequence>
<evidence type="ECO:0008006" key="2">
    <source>
        <dbReference type="Google" id="ProtNLM"/>
    </source>
</evidence>
<dbReference type="SUPFAM" id="SSF53335">
    <property type="entry name" value="S-adenosyl-L-methionine-dependent methyltransferases"/>
    <property type="match status" value="1"/>
</dbReference>
<dbReference type="Gene3D" id="3.40.50.150">
    <property type="entry name" value="Vaccinia Virus protein VP39"/>
    <property type="match status" value="1"/>
</dbReference>
<protein>
    <recommendedName>
        <fullName evidence="2">Calmodulin-lysine N-methyltransferase</fullName>
    </recommendedName>
</protein>
<reference evidence="1" key="1">
    <citation type="submission" date="2021-01" db="EMBL/GenBank/DDBJ databases">
        <authorList>
            <person name="Corre E."/>
            <person name="Pelletier E."/>
            <person name="Niang G."/>
            <person name="Scheremetjew M."/>
            <person name="Finn R."/>
            <person name="Kale V."/>
            <person name="Holt S."/>
            <person name="Cochrane G."/>
            <person name="Meng A."/>
            <person name="Brown T."/>
            <person name="Cohen L."/>
        </authorList>
    </citation>
    <scope>NUCLEOTIDE SEQUENCE</scope>
    <source>
        <strain evidence="1">CCMP3105</strain>
    </source>
</reference>
<dbReference type="Pfam" id="PF10294">
    <property type="entry name" value="Methyltransf_16"/>
    <property type="match status" value="1"/>
</dbReference>
<dbReference type="InterPro" id="IPR019410">
    <property type="entry name" value="Methyltransf_16"/>
</dbReference>
<name>A0A7S4QJW1_9DINO</name>
<dbReference type="EMBL" id="HBNR01031610">
    <property type="protein sequence ID" value="CAE4585890.1"/>
    <property type="molecule type" value="Transcribed_RNA"/>
</dbReference>
<dbReference type="AlphaFoldDB" id="A0A7S4QJW1"/>
<dbReference type="InterPro" id="IPR029063">
    <property type="entry name" value="SAM-dependent_MTases_sf"/>
</dbReference>
<dbReference type="PANTHER" id="PTHR14614">
    <property type="entry name" value="HEPATOCELLULAR CARCINOMA-ASSOCIATED ANTIGEN"/>
    <property type="match status" value="1"/>
</dbReference>
<accession>A0A7S4QJW1</accession>
<evidence type="ECO:0000313" key="1">
    <source>
        <dbReference type="EMBL" id="CAE4585890.1"/>
    </source>
</evidence>
<gene>
    <name evidence="1" type="ORF">AMON00008_LOCUS21619</name>
</gene>
<organism evidence="1">
    <name type="scientific">Alexandrium monilatum</name>
    <dbReference type="NCBI Taxonomy" id="311494"/>
    <lineage>
        <taxon>Eukaryota</taxon>
        <taxon>Sar</taxon>
        <taxon>Alveolata</taxon>
        <taxon>Dinophyceae</taxon>
        <taxon>Gonyaulacales</taxon>
        <taxon>Pyrocystaceae</taxon>
        <taxon>Alexandrium</taxon>
    </lineage>
</organism>